<dbReference type="Proteomes" id="UP000308430">
    <property type="component" value="Unassembled WGS sequence"/>
</dbReference>
<dbReference type="Gene3D" id="1.10.530.10">
    <property type="match status" value="1"/>
</dbReference>
<evidence type="ECO:0000259" key="2">
    <source>
        <dbReference type="Pfam" id="PF01464"/>
    </source>
</evidence>
<comment type="caution">
    <text evidence="3">The sequence shown here is derived from an EMBL/GenBank/DDBJ whole genome shotgun (WGS) entry which is preliminary data.</text>
</comment>
<reference evidence="3 4" key="1">
    <citation type="submission" date="2019-04" db="EMBL/GenBank/DDBJ databases">
        <title>Azoarcus nasutitermitis sp. nov. isolated from termite nest.</title>
        <authorList>
            <person name="Lin S.-Y."/>
            <person name="Hameed A."/>
            <person name="Hsu Y.-H."/>
            <person name="Young C.-C."/>
        </authorList>
    </citation>
    <scope>NUCLEOTIDE SEQUENCE [LARGE SCALE GENOMIC DNA]</scope>
    <source>
        <strain evidence="3 4">CC-YHH838</strain>
    </source>
</reference>
<feature type="chain" id="PRO_5020257109" evidence="1">
    <location>
        <begin position="22"/>
        <end position="181"/>
    </location>
</feature>
<keyword evidence="4" id="KW-1185">Reference proteome</keyword>
<name>A0A4S4AZ15_9RHOO</name>
<organism evidence="3 4">
    <name type="scientific">Pseudothauera nasutitermitis</name>
    <dbReference type="NCBI Taxonomy" id="2565930"/>
    <lineage>
        <taxon>Bacteria</taxon>
        <taxon>Pseudomonadati</taxon>
        <taxon>Pseudomonadota</taxon>
        <taxon>Betaproteobacteria</taxon>
        <taxon>Rhodocyclales</taxon>
        <taxon>Zoogloeaceae</taxon>
        <taxon>Pseudothauera</taxon>
    </lineage>
</organism>
<dbReference type="OrthoDB" id="9808681at2"/>
<gene>
    <name evidence="3" type="ORF">E6C76_13035</name>
</gene>
<accession>A0A4S4AZ15</accession>
<dbReference type="EMBL" id="SSOC01000004">
    <property type="protein sequence ID" value="THF64946.1"/>
    <property type="molecule type" value="Genomic_DNA"/>
</dbReference>
<dbReference type="CDD" id="cd13400">
    <property type="entry name" value="LT_IagB-like"/>
    <property type="match status" value="1"/>
</dbReference>
<keyword evidence="1" id="KW-0732">Signal</keyword>
<evidence type="ECO:0000313" key="3">
    <source>
        <dbReference type="EMBL" id="THF64946.1"/>
    </source>
</evidence>
<proteinExistence type="predicted"/>
<dbReference type="InterPro" id="IPR008258">
    <property type="entry name" value="Transglycosylase_SLT_dom_1"/>
</dbReference>
<feature type="domain" description="Transglycosylase SLT" evidence="2">
    <location>
        <begin position="22"/>
        <end position="123"/>
    </location>
</feature>
<evidence type="ECO:0000313" key="4">
    <source>
        <dbReference type="Proteomes" id="UP000308430"/>
    </source>
</evidence>
<evidence type="ECO:0000256" key="1">
    <source>
        <dbReference type="SAM" id="SignalP"/>
    </source>
</evidence>
<protein>
    <submittedName>
        <fullName evidence="3">Lytic transglycosylase domain-containing protein</fullName>
    </submittedName>
</protein>
<feature type="signal peptide" evidence="1">
    <location>
        <begin position="1"/>
        <end position="21"/>
    </location>
</feature>
<dbReference type="SUPFAM" id="SSF53955">
    <property type="entry name" value="Lysozyme-like"/>
    <property type="match status" value="1"/>
</dbReference>
<sequence>MPRPVLLALSMLCGLPQWAHACWDEVAQRHEVSADLLYAIAKVESNLDPKAVNRSHLSRTDSYDIGLMQINSRHLPRLARRGITEAHLFEPCTNLDVGAWLLADLFSRLGRSWNSVGAYNAACTQLKGDDCARARARYAWKVYRQLPGVTAASRQAGTPRHAAPGIAADIAVPMLAVRVAP</sequence>
<dbReference type="Pfam" id="PF01464">
    <property type="entry name" value="SLT"/>
    <property type="match status" value="1"/>
</dbReference>
<dbReference type="AlphaFoldDB" id="A0A4S4AZ15"/>
<dbReference type="InterPro" id="IPR023346">
    <property type="entry name" value="Lysozyme-like_dom_sf"/>
</dbReference>
<dbReference type="RefSeq" id="WP_136348639.1">
    <property type="nucleotide sequence ID" value="NZ_SSOC01000004.1"/>
</dbReference>